<dbReference type="NCBIfam" id="TIGR03302">
    <property type="entry name" value="OM_YfiO"/>
    <property type="match status" value="1"/>
</dbReference>
<dbReference type="PROSITE" id="PS51257">
    <property type="entry name" value="PROKAR_LIPOPROTEIN"/>
    <property type="match status" value="1"/>
</dbReference>
<evidence type="ECO:0000256" key="2">
    <source>
        <dbReference type="ARBA" id="ARBA00023136"/>
    </source>
</evidence>
<dbReference type="Proteomes" id="UP000004295">
    <property type="component" value="Unassembled WGS sequence"/>
</dbReference>
<evidence type="ECO:0000259" key="4">
    <source>
        <dbReference type="Pfam" id="PF13525"/>
    </source>
</evidence>
<sequence>MTKDKIVKLLVTGFLMLFSLLISSCGEMARIQKSNDTSLKYDYAKKYFNQKKWSKASELLVDVVPAYEGTSEGAQALYMLGISELALEHGDIAAESFRRYYTNYPKGAKAEESRFRAGEAFYISSPEAQLDQNVTYTAIQELQTFIELYPTSDYRKDAERMLFDLQDKLAYKELKSATLYYDMGMYLGNNYQSAVVTANNALKDYPYSKWREDFYILILRATYQEAINSVVSKQQERYRNVIDRYFAYVNEFPQGKYTKEADRIYKRIQPLLSEEA</sequence>
<accession>C3J9H4</accession>
<dbReference type="Pfam" id="PF13525">
    <property type="entry name" value="YfiO"/>
    <property type="match status" value="1"/>
</dbReference>
<dbReference type="InterPro" id="IPR011990">
    <property type="entry name" value="TPR-like_helical_dom_sf"/>
</dbReference>
<keyword evidence="2" id="KW-0472">Membrane</keyword>
<dbReference type="AlphaFoldDB" id="C3J9H4"/>
<name>C3J9H4_POREA</name>
<feature type="domain" description="Outer membrane lipoprotein BamD-like" evidence="4">
    <location>
        <begin position="40"/>
        <end position="186"/>
    </location>
</feature>
<keyword evidence="1" id="KW-0732">Signal</keyword>
<dbReference type="InterPro" id="IPR017689">
    <property type="entry name" value="BamD"/>
</dbReference>
<comment type="caution">
    <text evidence="5">The sequence shown here is derived from an EMBL/GenBank/DDBJ whole genome shotgun (WGS) entry which is preliminary data.</text>
</comment>
<evidence type="ECO:0000313" key="6">
    <source>
        <dbReference type="Proteomes" id="UP000004295"/>
    </source>
</evidence>
<evidence type="ECO:0000256" key="3">
    <source>
        <dbReference type="ARBA" id="ARBA00023237"/>
    </source>
</evidence>
<dbReference type="Gene3D" id="1.25.40.10">
    <property type="entry name" value="Tetratricopeptide repeat domain"/>
    <property type="match status" value="1"/>
</dbReference>
<dbReference type="EMBL" id="ACNN01000012">
    <property type="protein sequence ID" value="EEN83229.1"/>
    <property type="molecule type" value="Genomic_DNA"/>
</dbReference>
<evidence type="ECO:0000313" key="5">
    <source>
        <dbReference type="EMBL" id="EEN83229.1"/>
    </source>
</evidence>
<proteinExistence type="predicted"/>
<reference evidence="5 6" key="1">
    <citation type="submission" date="2009-04" db="EMBL/GenBank/DDBJ databases">
        <authorList>
            <person name="Sebastian Y."/>
            <person name="Madupu R."/>
            <person name="Durkin A.S."/>
            <person name="Torralba M."/>
            <person name="Methe B."/>
            <person name="Sutton G.G."/>
            <person name="Strausberg R.L."/>
            <person name="Nelson K.E."/>
        </authorList>
    </citation>
    <scope>NUCLEOTIDE SEQUENCE [LARGE SCALE GENOMIC DNA]</scope>
    <source>
        <strain evidence="6">ATCC 35406 / DSM 24491 / JCM 8526 / CCUG 16442 / BCRC 14492 / NCTC 13058 / HG 370</strain>
    </source>
</reference>
<dbReference type="STRING" id="553175.POREN0001_1118"/>
<evidence type="ECO:0000256" key="1">
    <source>
        <dbReference type="ARBA" id="ARBA00022729"/>
    </source>
</evidence>
<dbReference type="SUPFAM" id="SSF48452">
    <property type="entry name" value="TPR-like"/>
    <property type="match status" value="1"/>
</dbReference>
<dbReference type="InterPro" id="IPR039565">
    <property type="entry name" value="BamD-like"/>
</dbReference>
<dbReference type="eggNOG" id="COG4105">
    <property type="taxonomic scope" value="Bacteria"/>
</dbReference>
<organism evidence="5 6">
    <name type="scientific">Porphyromonas endodontalis (strain ATCC 35406 / DSM 24491 / JCM 8526 / CCUG 16442 / BCRC 14492 / NCTC 13058 / HG 370)</name>
    <name type="common">Bacteroides endodontalis</name>
    <dbReference type="NCBI Taxonomy" id="553175"/>
    <lineage>
        <taxon>Bacteria</taxon>
        <taxon>Pseudomonadati</taxon>
        <taxon>Bacteroidota</taxon>
        <taxon>Bacteroidia</taxon>
        <taxon>Bacteroidales</taxon>
        <taxon>Porphyromonadaceae</taxon>
        <taxon>Porphyromonas</taxon>
    </lineage>
</organism>
<dbReference type="RefSeq" id="WP_004332857.1">
    <property type="nucleotide sequence ID" value="NZ_ACNN01000012.1"/>
</dbReference>
<keyword evidence="6" id="KW-1185">Reference proteome</keyword>
<protein>
    <submittedName>
        <fullName evidence="5">Outer membrane assembly lipoprotein YfiO</fullName>
    </submittedName>
</protein>
<gene>
    <name evidence="5" type="primary">yfiO</name>
    <name evidence="5" type="ORF">POREN0001_1118</name>
</gene>
<keyword evidence="3" id="KW-0998">Cell outer membrane</keyword>
<keyword evidence="5" id="KW-0449">Lipoprotein</keyword>
<dbReference type="GeneID" id="93366459"/>